<comment type="caution">
    <text evidence="1">The sequence shown here is derived from an EMBL/GenBank/DDBJ whole genome shotgun (WGS) entry which is preliminary data.</text>
</comment>
<evidence type="ECO:0000313" key="2">
    <source>
        <dbReference type="Proteomes" id="UP000035763"/>
    </source>
</evidence>
<dbReference type="Proteomes" id="UP000035763">
    <property type="component" value="Unassembled WGS sequence"/>
</dbReference>
<dbReference type="EMBL" id="CAJA01000366">
    <property type="protein sequence ID" value="CCH74358.1"/>
    <property type="molecule type" value="Genomic_DNA"/>
</dbReference>
<keyword evidence="2" id="KW-1185">Reference proteome</keyword>
<proteinExistence type="predicted"/>
<reference evidence="1 2" key="1">
    <citation type="journal article" date="2013" name="ISME J.">
        <title>A metabolic model for members of the genus Tetrasphaera involved in enhanced biological phosphorus removal.</title>
        <authorList>
            <person name="Kristiansen R."/>
            <person name="Nguyen H.T.T."/>
            <person name="Saunders A.M."/>
            <person name="Nielsen J.L."/>
            <person name="Wimmer R."/>
            <person name="Le V.Q."/>
            <person name="McIlroy S.J."/>
            <person name="Petrovski S."/>
            <person name="Seviour R.J."/>
            <person name="Calteau A."/>
            <person name="Nielsen K.L."/>
            <person name="Nielsen P.H."/>
        </authorList>
    </citation>
    <scope>NUCLEOTIDE SEQUENCE [LARGE SCALE GENOMIC DNA]</scope>
    <source>
        <strain evidence="1 2">Ben110</strain>
    </source>
</reference>
<gene>
    <name evidence="1" type="ORF">BN11_4280034</name>
</gene>
<evidence type="ECO:0000313" key="1">
    <source>
        <dbReference type="EMBL" id="CCH74358.1"/>
    </source>
</evidence>
<name>W6JXR5_9MICO</name>
<protein>
    <submittedName>
        <fullName evidence="1">Uncharacterized protein</fullName>
    </submittedName>
</protein>
<dbReference type="AlphaFoldDB" id="W6JXR5"/>
<sequence length="68" mass="7239">MGGRPGGEMWQAFGQVAMAAKAVSATRDAATMTEAAKVLEDTRRALYRILADGPQDEPVDAEIVDDES</sequence>
<accession>W6JXR5</accession>
<organism evidence="1 2">
    <name type="scientific">Nostocoides australiense Ben110</name>
    <dbReference type="NCBI Taxonomy" id="1193182"/>
    <lineage>
        <taxon>Bacteria</taxon>
        <taxon>Bacillati</taxon>
        <taxon>Actinomycetota</taxon>
        <taxon>Actinomycetes</taxon>
        <taxon>Micrococcales</taxon>
        <taxon>Intrasporangiaceae</taxon>
        <taxon>Nostocoides</taxon>
    </lineage>
</organism>